<reference evidence="1" key="1">
    <citation type="submission" date="2020-05" db="EMBL/GenBank/DDBJ databases">
        <authorList>
            <person name="Chiriac C."/>
            <person name="Salcher M."/>
            <person name="Ghai R."/>
            <person name="Kavagutti S V."/>
        </authorList>
    </citation>
    <scope>NUCLEOTIDE SEQUENCE</scope>
</reference>
<name>A0A6J7IGK6_9ZZZZ</name>
<dbReference type="InterPro" id="IPR019587">
    <property type="entry name" value="Polyketide_cyclase/dehydratase"/>
</dbReference>
<dbReference type="EMBL" id="CAFBMK010000159">
    <property type="protein sequence ID" value="CAB4930308.1"/>
    <property type="molecule type" value="Genomic_DNA"/>
</dbReference>
<proteinExistence type="predicted"/>
<dbReference type="SUPFAM" id="SSF55961">
    <property type="entry name" value="Bet v1-like"/>
    <property type="match status" value="1"/>
</dbReference>
<dbReference type="AlphaFoldDB" id="A0A6J7IGK6"/>
<accession>A0A6J7IGK6</accession>
<gene>
    <name evidence="1" type="ORF">UFOPK3564_02334</name>
</gene>
<organism evidence="1">
    <name type="scientific">freshwater metagenome</name>
    <dbReference type="NCBI Taxonomy" id="449393"/>
    <lineage>
        <taxon>unclassified sequences</taxon>
        <taxon>metagenomes</taxon>
        <taxon>ecological metagenomes</taxon>
    </lineage>
</organism>
<dbReference type="InterPro" id="IPR023393">
    <property type="entry name" value="START-like_dom_sf"/>
</dbReference>
<evidence type="ECO:0000313" key="1">
    <source>
        <dbReference type="EMBL" id="CAB4930308.1"/>
    </source>
</evidence>
<dbReference type="Gene3D" id="3.30.530.20">
    <property type="match status" value="1"/>
</dbReference>
<dbReference type="Pfam" id="PF10604">
    <property type="entry name" value="Polyketide_cyc2"/>
    <property type="match status" value="1"/>
</dbReference>
<protein>
    <submittedName>
        <fullName evidence="1">Unannotated protein</fullName>
    </submittedName>
</protein>
<sequence>MLRYETASAAPPEAVWPLLARPDRWNEWAWHVRGAWGLGSPEVRAGARGAVRLLGGVPVPVRITGVDRGRSWGWQAGPLHFVHRVDPVGEGSVVGIDVDGPAALLAVVGRTYGPWCRHVTRVISERATVEGGRGGGW</sequence>